<dbReference type="GeneID" id="62640117"/>
<comment type="caution">
    <text evidence="1">The sequence shown here is derived from an EMBL/GenBank/DDBJ whole genome shotgun (WGS) entry which is preliminary data.</text>
</comment>
<dbReference type="RefSeq" id="WP_085628382.1">
    <property type="nucleotide sequence ID" value="NZ_JAFBWU010000001.1"/>
</dbReference>
<name>A0A9Q2NU35_9RHOB</name>
<dbReference type="Proteomes" id="UP000809440">
    <property type="component" value="Unassembled WGS sequence"/>
</dbReference>
<accession>A0A9Q2NU35</accession>
<sequence length="222" mass="23634">MFDEGTKIAVFAIVMAAWVFGLSADKHAPFPDLATAVELSQLPALPLTAAPDGSPAQARVSGQRVALSAGFEAKLLASYVIEGRVVTRRTFRHDPTSAVSPLDLGIVWGDLAAPGGTDDIAFRTGHRMIWFSNAPDADLPKTWKDQVTNNHLIPANPQVNDALMAIEVGARVRLRGYLVTVTGDGISPWRSSTRRDDGSIVGGCEIIMVTDVQVLSEDATAA</sequence>
<evidence type="ECO:0000313" key="2">
    <source>
        <dbReference type="EMBL" id="MBM2415477.1"/>
    </source>
</evidence>
<keyword evidence="4" id="KW-1185">Reference proteome</keyword>
<dbReference type="EMBL" id="JAFBXF010000001">
    <property type="protein sequence ID" value="MBM2415477.1"/>
    <property type="molecule type" value="Genomic_DNA"/>
</dbReference>
<gene>
    <name evidence="1" type="ORF">JQX41_00715</name>
    <name evidence="2" type="ORF">JQX48_00715</name>
</gene>
<protein>
    <submittedName>
        <fullName evidence="1">Uncharacterized protein</fullName>
    </submittedName>
</protein>
<evidence type="ECO:0000313" key="4">
    <source>
        <dbReference type="Proteomes" id="UP000809440"/>
    </source>
</evidence>
<evidence type="ECO:0000313" key="1">
    <source>
        <dbReference type="EMBL" id="MBM2410810.1"/>
    </source>
</evidence>
<proteinExistence type="predicted"/>
<reference evidence="1 4" key="1">
    <citation type="submission" date="2021-01" db="EMBL/GenBank/DDBJ databases">
        <title>Diatom-associated Roseobacters Show Island Model of Population Structure.</title>
        <authorList>
            <person name="Qu L."/>
            <person name="Feng X."/>
            <person name="Chen Y."/>
            <person name="Li L."/>
            <person name="Wang X."/>
            <person name="Hu Z."/>
            <person name="Wang H."/>
            <person name="Luo H."/>
        </authorList>
    </citation>
    <scope>NUCLEOTIDE SEQUENCE</scope>
    <source>
        <strain evidence="2 4">CC28-63</strain>
        <strain evidence="1">CC28-69</strain>
    </source>
</reference>
<dbReference type="OrthoDB" id="6706661at2"/>
<dbReference type="AlphaFoldDB" id="A0A9Q2NU35"/>
<dbReference type="Proteomes" id="UP000755667">
    <property type="component" value="Unassembled WGS sequence"/>
</dbReference>
<evidence type="ECO:0000313" key="3">
    <source>
        <dbReference type="Proteomes" id="UP000755667"/>
    </source>
</evidence>
<organism evidence="1 3">
    <name type="scientific">Marivita cryptomonadis</name>
    <dbReference type="NCBI Taxonomy" id="505252"/>
    <lineage>
        <taxon>Bacteria</taxon>
        <taxon>Pseudomonadati</taxon>
        <taxon>Pseudomonadota</taxon>
        <taxon>Alphaproteobacteria</taxon>
        <taxon>Rhodobacterales</taxon>
        <taxon>Roseobacteraceae</taxon>
        <taxon>Marivita</taxon>
    </lineage>
</organism>
<dbReference type="EMBL" id="JAFBXE010000001">
    <property type="protein sequence ID" value="MBM2410810.1"/>
    <property type="molecule type" value="Genomic_DNA"/>
</dbReference>